<sequence length="439" mass="48863">MKLWGGRFVKSEDPDMTAFDNSLPQGKLMYQEDILGSIAHATMLGKQAIISQSDSDAIVAGLKEILSEIKAGSLKIPDTGFEDIHSFVESVLTEKIGDAGKKLHTARSRNDQVAVDTKMYIKNRLQGVIAEIDLLIQAFIDKGNANPQIMPGYTHLQKAQTVTFKYYLGAYAQMLKRDKKRLLNAIDVMDENPLGSGAIAGTTHEIDRQLTTDLLGFKKPVDNFIDGVSDRDYIIEVLADFSIMAMHLSRLSEELIIFASQEFNYVIFDDSLSTGSSMMPQKKNADSAELVRGSSALIIGQLNQMLILMKGLPLAYNKDMQLDKDTFLPAFDRIEHMLLLMKKIVLTLKLNSKKLTAAVKNGFLNATDMADYLVKKGLPFRDAHGVVGQAVLMAEQAHKKLEDLTLEELQQCSPIIQDDIYEYLDVSQSMTKGIKKEML</sequence>
<organism evidence="9 10">
    <name type="scientific">Oenococcus kitaharae DSM 17330</name>
    <dbReference type="NCBI Taxonomy" id="1045004"/>
    <lineage>
        <taxon>Bacteria</taxon>
        <taxon>Bacillati</taxon>
        <taxon>Bacillota</taxon>
        <taxon>Bacilli</taxon>
        <taxon>Lactobacillales</taxon>
        <taxon>Lactobacillaceae</taxon>
        <taxon>Oenococcus</taxon>
    </lineage>
</organism>
<dbReference type="Gene3D" id="1.10.40.30">
    <property type="entry name" value="Fumarase/aspartase (C-terminal domain)"/>
    <property type="match status" value="1"/>
</dbReference>
<dbReference type="PRINTS" id="PR00145">
    <property type="entry name" value="ARGSUCLYASE"/>
</dbReference>
<dbReference type="FunFam" id="1.20.200.10:FF:000015">
    <property type="entry name" value="argininosuccinate lyase isoform X2"/>
    <property type="match status" value="1"/>
</dbReference>
<evidence type="ECO:0000313" key="10">
    <source>
        <dbReference type="Proteomes" id="UP000004959"/>
    </source>
</evidence>
<dbReference type="GO" id="GO:0005829">
    <property type="term" value="C:cytosol"/>
    <property type="evidence" value="ECO:0007669"/>
    <property type="project" value="TreeGrafter"/>
</dbReference>
<gene>
    <name evidence="6" type="primary">argH</name>
    <name evidence="9" type="ORF">OKIT_1503</name>
</gene>
<evidence type="ECO:0000313" key="9">
    <source>
        <dbReference type="EMBL" id="EHN59584.1"/>
    </source>
</evidence>
<evidence type="ECO:0000256" key="5">
    <source>
        <dbReference type="ARBA" id="ARBA00023239"/>
    </source>
</evidence>
<dbReference type="GO" id="GO:0004056">
    <property type="term" value="F:argininosuccinate lyase activity"/>
    <property type="evidence" value="ECO:0007669"/>
    <property type="project" value="UniProtKB-UniRule"/>
</dbReference>
<dbReference type="CDD" id="cd01359">
    <property type="entry name" value="Argininosuccinate_lyase"/>
    <property type="match status" value="1"/>
</dbReference>
<dbReference type="InterPro" id="IPR020557">
    <property type="entry name" value="Fumarate_lyase_CS"/>
</dbReference>
<dbReference type="HAMAP" id="MF_00006">
    <property type="entry name" value="Arg_succ_lyase"/>
    <property type="match status" value="1"/>
</dbReference>
<evidence type="ECO:0000256" key="1">
    <source>
        <dbReference type="ARBA" id="ARBA00004941"/>
    </source>
</evidence>
<keyword evidence="4 6" id="KW-0028">Amino-acid biosynthesis</keyword>
<dbReference type="NCBIfam" id="TIGR00838">
    <property type="entry name" value="argH"/>
    <property type="match status" value="1"/>
</dbReference>
<comment type="similarity">
    <text evidence="6">Belongs to the lyase 1 family. Argininosuccinate lyase subfamily.</text>
</comment>
<dbReference type="Pfam" id="PF00206">
    <property type="entry name" value="Lyase_1"/>
    <property type="match status" value="1"/>
</dbReference>
<dbReference type="InterPro" id="IPR000362">
    <property type="entry name" value="Fumarate_lyase_fam"/>
</dbReference>
<dbReference type="GO" id="GO:0042450">
    <property type="term" value="P:L-arginine biosynthetic process via ornithine"/>
    <property type="evidence" value="ECO:0007669"/>
    <property type="project" value="UniProtKB-UniRule"/>
</dbReference>
<evidence type="ECO:0000256" key="6">
    <source>
        <dbReference type="HAMAP-Rule" id="MF_00006"/>
    </source>
</evidence>
<dbReference type="eggNOG" id="COG0165">
    <property type="taxonomic scope" value="Bacteria"/>
</dbReference>
<dbReference type="Pfam" id="PF14698">
    <property type="entry name" value="ASL_C2"/>
    <property type="match status" value="1"/>
</dbReference>
<dbReference type="OrthoDB" id="9769623at2"/>
<comment type="catalytic activity">
    <reaction evidence="6">
        <text>2-(N(omega)-L-arginino)succinate = fumarate + L-arginine</text>
        <dbReference type="Rhea" id="RHEA:24020"/>
        <dbReference type="ChEBI" id="CHEBI:29806"/>
        <dbReference type="ChEBI" id="CHEBI:32682"/>
        <dbReference type="ChEBI" id="CHEBI:57472"/>
        <dbReference type="EC" id="4.3.2.1"/>
    </reaction>
</comment>
<evidence type="ECO:0000256" key="3">
    <source>
        <dbReference type="ARBA" id="ARBA00022571"/>
    </source>
</evidence>
<dbReference type="Proteomes" id="UP000004959">
    <property type="component" value="Chromosome"/>
</dbReference>
<keyword evidence="6" id="KW-0963">Cytoplasm</keyword>
<dbReference type="Gene3D" id="1.10.275.10">
    <property type="entry name" value="Fumarase/aspartase (N-terminal domain)"/>
    <property type="match status" value="1"/>
</dbReference>
<dbReference type="HOGENOM" id="CLU_027272_2_3_9"/>
<feature type="domain" description="Fumarate lyase N-terminal" evidence="7">
    <location>
        <begin position="6"/>
        <end position="300"/>
    </location>
</feature>
<dbReference type="InterPro" id="IPR009049">
    <property type="entry name" value="Argininosuccinate_lyase"/>
</dbReference>
<protein>
    <recommendedName>
        <fullName evidence="2 6">Argininosuccinate lyase</fullName>
        <shortName evidence="6">ASAL</shortName>
        <ecNumber evidence="2 6">4.3.2.1</ecNumber>
    </recommendedName>
    <alternativeName>
        <fullName evidence="6">Arginosuccinase</fullName>
    </alternativeName>
</protein>
<dbReference type="FunFam" id="1.10.40.30:FF:000001">
    <property type="entry name" value="Argininosuccinate lyase"/>
    <property type="match status" value="1"/>
</dbReference>
<evidence type="ECO:0000256" key="4">
    <source>
        <dbReference type="ARBA" id="ARBA00022605"/>
    </source>
</evidence>
<dbReference type="PROSITE" id="PS00163">
    <property type="entry name" value="FUMARATE_LYASES"/>
    <property type="match status" value="1"/>
</dbReference>
<evidence type="ECO:0000259" key="8">
    <source>
        <dbReference type="Pfam" id="PF14698"/>
    </source>
</evidence>
<comment type="caution">
    <text evidence="9">The sequence shown here is derived from an EMBL/GenBank/DDBJ whole genome shotgun (WGS) entry which is preliminary data.</text>
</comment>
<dbReference type="STRING" id="336988.NT96_01165"/>
<keyword evidence="3 6" id="KW-0055">Arginine biosynthesis</keyword>
<comment type="pathway">
    <text evidence="1 6">Amino-acid biosynthesis; L-arginine biosynthesis; L-arginine from L-ornithine and carbamoyl phosphate: step 3/3.</text>
</comment>
<evidence type="ECO:0000256" key="2">
    <source>
        <dbReference type="ARBA" id="ARBA00012338"/>
    </source>
</evidence>
<dbReference type="RefSeq" id="WP_007746580.1">
    <property type="nucleotide sequence ID" value="NZ_CM001398.1"/>
</dbReference>
<accession>G9WG06</accession>
<dbReference type="PANTHER" id="PTHR43814:SF1">
    <property type="entry name" value="ARGININOSUCCINATE LYASE"/>
    <property type="match status" value="1"/>
</dbReference>
<keyword evidence="10" id="KW-1185">Reference proteome</keyword>
<dbReference type="PRINTS" id="PR00149">
    <property type="entry name" value="FUMRATELYASE"/>
</dbReference>
<dbReference type="PATRIC" id="fig|1045004.4.peg.1477"/>
<comment type="subcellular location">
    <subcellularLocation>
        <location evidence="6">Cytoplasm</location>
    </subcellularLocation>
</comment>
<dbReference type="AlphaFoldDB" id="G9WG06"/>
<feature type="domain" description="Argininosuccinate lyase C-terminal" evidence="8">
    <location>
        <begin position="363"/>
        <end position="430"/>
    </location>
</feature>
<keyword evidence="5 6" id="KW-0456">Lyase</keyword>
<dbReference type="EMBL" id="AFVZ01000001">
    <property type="protein sequence ID" value="EHN59584.1"/>
    <property type="molecule type" value="Genomic_DNA"/>
</dbReference>
<dbReference type="SUPFAM" id="SSF48557">
    <property type="entry name" value="L-aspartase-like"/>
    <property type="match status" value="1"/>
</dbReference>
<dbReference type="InterPro" id="IPR022761">
    <property type="entry name" value="Fumarate_lyase_N"/>
</dbReference>
<dbReference type="Gene3D" id="1.20.200.10">
    <property type="entry name" value="Fumarase/aspartase (Central domain)"/>
    <property type="match status" value="1"/>
</dbReference>
<dbReference type="InterPro" id="IPR008948">
    <property type="entry name" value="L-Aspartase-like"/>
</dbReference>
<proteinExistence type="inferred from homology"/>
<dbReference type="InterPro" id="IPR029419">
    <property type="entry name" value="Arg_succ_lyase_C"/>
</dbReference>
<name>G9WG06_9LACO</name>
<reference evidence="9 10" key="1">
    <citation type="journal article" date="2012" name="PLoS ONE">
        <title>Functional divergence in the genus oenococcus as predicted by genome sequencing of the newly-described species, Oenococcus kitaharae.</title>
        <authorList>
            <person name="Borneman A.R."/>
            <person name="McCarthy J.M."/>
            <person name="Chambers P.J."/>
            <person name="Bartowsky E.J."/>
        </authorList>
    </citation>
    <scope>NUCLEOTIDE SEQUENCE [LARGE SCALE GENOMIC DNA]</scope>
    <source>
        <strain evidence="10">DSM17330</strain>
    </source>
</reference>
<dbReference type="InterPro" id="IPR024083">
    <property type="entry name" value="Fumarase/histidase_N"/>
</dbReference>
<dbReference type="EC" id="4.3.2.1" evidence="2 6"/>
<evidence type="ECO:0000259" key="7">
    <source>
        <dbReference type="Pfam" id="PF00206"/>
    </source>
</evidence>
<dbReference type="PANTHER" id="PTHR43814">
    <property type="entry name" value="ARGININOSUCCINATE LYASE"/>
    <property type="match status" value="1"/>
</dbReference>
<dbReference type="UniPathway" id="UPA00068">
    <property type="reaction ID" value="UER00114"/>
</dbReference>